<keyword evidence="1" id="KW-1133">Transmembrane helix</keyword>
<feature type="transmembrane region" description="Helical" evidence="1">
    <location>
        <begin position="39"/>
        <end position="56"/>
    </location>
</feature>
<proteinExistence type="predicted"/>
<keyword evidence="3" id="KW-1185">Reference proteome</keyword>
<feature type="transmembrane region" description="Helical" evidence="1">
    <location>
        <begin position="95"/>
        <end position="122"/>
    </location>
</feature>
<dbReference type="EMBL" id="CAJJDN010000138">
    <property type="protein sequence ID" value="CAD8122486.1"/>
    <property type="molecule type" value="Genomic_DNA"/>
</dbReference>
<evidence type="ECO:0000256" key="1">
    <source>
        <dbReference type="SAM" id="Phobius"/>
    </source>
</evidence>
<accession>A0A8S1R366</accession>
<dbReference type="AlphaFoldDB" id="A0A8S1R366"/>
<sequence>MYLSFKSLFITIQKQKIGRNGSIFLKNQNLNFGQQFKSFLYLLPYIFLIVFFYNYFEKSSCDLIYLCQELPLKSNYEYIKLIFRETILFTTIDSFLIYSLLICFWIHISLLITLQISFYILISEEEIKERDISLKYLKLPQITIDYKQIREQSQSSFVG</sequence>
<comment type="caution">
    <text evidence="2">The sequence shown here is derived from an EMBL/GenBank/DDBJ whole genome shotgun (WGS) entry which is preliminary data.</text>
</comment>
<organism evidence="2 3">
    <name type="scientific">Paramecium sonneborni</name>
    <dbReference type="NCBI Taxonomy" id="65129"/>
    <lineage>
        <taxon>Eukaryota</taxon>
        <taxon>Sar</taxon>
        <taxon>Alveolata</taxon>
        <taxon>Ciliophora</taxon>
        <taxon>Intramacronucleata</taxon>
        <taxon>Oligohymenophorea</taxon>
        <taxon>Peniculida</taxon>
        <taxon>Parameciidae</taxon>
        <taxon>Paramecium</taxon>
    </lineage>
</organism>
<protein>
    <recommendedName>
        <fullName evidence="4">Transmembrane protein</fullName>
    </recommendedName>
</protein>
<dbReference type="Proteomes" id="UP000692954">
    <property type="component" value="Unassembled WGS sequence"/>
</dbReference>
<name>A0A8S1R366_9CILI</name>
<gene>
    <name evidence="2" type="ORF">PSON_ATCC_30995.1.T1380160</name>
</gene>
<keyword evidence="1" id="KW-0472">Membrane</keyword>
<reference evidence="2" key="1">
    <citation type="submission" date="2021-01" db="EMBL/GenBank/DDBJ databases">
        <authorList>
            <consortium name="Genoscope - CEA"/>
            <person name="William W."/>
        </authorList>
    </citation>
    <scope>NUCLEOTIDE SEQUENCE</scope>
</reference>
<evidence type="ECO:0000313" key="2">
    <source>
        <dbReference type="EMBL" id="CAD8122486.1"/>
    </source>
</evidence>
<evidence type="ECO:0000313" key="3">
    <source>
        <dbReference type="Proteomes" id="UP000692954"/>
    </source>
</evidence>
<keyword evidence="1" id="KW-0812">Transmembrane</keyword>
<evidence type="ECO:0008006" key="4">
    <source>
        <dbReference type="Google" id="ProtNLM"/>
    </source>
</evidence>